<proteinExistence type="predicted"/>
<dbReference type="EMBL" id="MDYN01000007">
    <property type="protein sequence ID" value="OQD86550.1"/>
    <property type="molecule type" value="Genomic_DNA"/>
</dbReference>
<gene>
    <name evidence="1" type="ORF">PENANT_c007G02091</name>
</gene>
<organism evidence="1 2">
    <name type="scientific">Penicillium antarcticum</name>
    <dbReference type="NCBI Taxonomy" id="416450"/>
    <lineage>
        <taxon>Eukaryota</taxon>
        <taxon>Fungi</taxon>
        <taxon>Dikarya</taxon>
        <taxon>Ascomycota</taxon>
        <taxon>Pezizomycotina</taxon>
        <taxon>Eurotiomycetes</taxon>
        <taxon>Eurotiomycetidae</taxon>
        <taxon>Eurotiales</taxon>
        <taxon>Aspergillaceae</taxon>
        <taxon>Penicillium</taxon>
    </lineage>
</organism>
<accession>A0A1V6QBI0</accession>
<name>A0A1V6QBI0_9EURO</name>
<protein>
    <submittedName>
        <fullName evidence="1">Uncharacterized protein</fullName>
    </submittedName>
</protein>
<sequence length="92" mass="9961">MMAYPAVVSLDFPARPFDSVPVGAHYPGFSVLSLPYFLSAGETYHFDDWAVAMLEPVAKKEAAVASVLSLDLHPQEQVVVDLHGFQNPALCA</sequence>
<evidence type="ECO:0000313" key="2">
    <source>
        <dbReference type="Proteomes" id="UP000191672"/>
    </source>
</evidence>
<comment type="caution">
    <text evidence="1">The sequence shown here is derived from an EMBL/GenBank/DDBJ whole genome shotgun (WGS) entry which is preliminary data.</text>
</comment>
<evidence type="ECO:0000313" key="1">
    <source>
        <dbReference type="EMBL" id="OQD86550.1"/>
    </source>
</evidence>
<keyword evidence="2" id="KW-1185">Reference proteome</keyword>
<dbReference type="Proteomes" id="UP000191672">
    <property type="component" value="Unassembled WGS sequence"/>
</dbReference>
<dbReference type="AlphaFoldDB" id="A0A1V6QBI0"/>
<reference evidence="2" key="1">
    <citation type="journal article" date="2017" name="Nat. Microbiol.">
        <title>Global analysis of biosynthetic gene clusters reveals vast potential of secondary metabolite production in Penicillium species.</title>
        <authorList>
            <person name="Nielsen J.C."/>
            <person name="Grijseels S."/>
            <person name="Prigent S."/>
            <person name="Ji B."/>
            <person name="Dainat J."/>
            <person name="Nielsen K.F."/>
            <person name="Frisvad J.C."/>
            <person name="Workman M."/>
            <person name="Nielsen J."/>
        </authorList>
    </citation>
    <scope>NUCLEOTIDE SEQUENCE [LARGE SCALE GENOMIC DNA]</scope>
    <source>
        <strain evidence="2">IBT 31811</strain>
    </source>
</reference>